<dbReference type="EMBL" id="OIVN01003212">
    <property type="protein sequence ID" value="SPD09523.1"/>
    <property type="molecule type" value="Genomic_DNA"/>
</dbReference>
<protein>
    <submittedName>
        <fullName evidence="3">Uncharacterized protein</fullName>
    </submittedName>
</protein>
<evidence type="ECO:0000313" key="3">
    <source>
        <dbReference type="EMBL" id="SPD09523.1"/>
    </source>
</evidence>
<organism evidence="3">
    <name type="scientific">Fagus sylvatica</name>
    <name type="common">Beechnut</name>
    <dbReference type="NCBI Taxonomy" id="28930"/>
    <lineage>
        <taxon>Eukaryota</taxon>
        <taxon>Viridiplantae</taxon>
        <taxon>Streptophyta</taxon>
        <taxon>Embryophyta</taxon>
        <taxon>Tracheophyta</taxon>
        <taxon>Spermatophyta</taxon>
        <taxon>Magnoliopsida</taxon>
        <taxon>eudicotyledons</taxon>
        <taxon>Gunneridae</taxon>
        <taxon>Pentapetalae</taxon>
        <taxon>rosids</taxon>
        <taxon>fabids</taxon>
        <taxon>Fagales</taxon>
        <taxon>Fagaceae</taxon>
        <taxon>Fagus</taxon>
    </lineage>
</organism>
<sequence length="744" mass="85269">MASKTVVADLNRGEKLDGENYDIWHRKIQYLLDELEVLETLTNSMEKPEQGNSAQNHKDLEAYQSWCKKDRCAHFTMLSSMHNDLIGEFESYGTTQDIVVIPCRSILRKMSAMVRELKAAGNNLTDEQQIQAVIRSLPDSWEQMKLNMTHNESIQTLEDLSRHLELEAKRRVAQGQNTGAIDHVARDRVGFVEYSRVPAGSRWMSMGIESRMENLVLVLAFMVVLLGHIGQDRMTRLAREGLLVLLAKVNLPTYEHSLAGRLRPQCHPQTWKIGPRANKCVFMRYSDESKGYVMLGEHPDRGVTEIVSHDVEFMENDFPSRGDVGQSLELYEMVESWDDTPATNPGDSGREITPSGRESFISAAQDDMEPRSYDEAMSSPVCNEWMTAKKEEMESMRTNKVWELVDLPLRRKSIGNKWVLKIKRMADGCIDKYKARLVAKAMVVSLDLELHQMDVKITFLNGELDEEIFMDQPIGFVVKGQERKVCRLNRSLYGLKQSSRQWYKRFHQEVISNGFLMIEEDHCVYVKRIWVRQALCLVFKILRDRLRKLLSLSQETYIWKVLQRFHMHNCKLIDTPVGKGDSLSSEICPKTQAEIEKMAQVPYANAIGSLMYAMLCTRPDICFAISLGRDLRLRGYSDADWAGDLDERKSTSGYTFLLSGRTITWCSEKQSCVTLSTMESEYVACLAVVQETVWLCRFLQCLDVVASAMDPVTIYSDSIAALAYAKDPKYHGKTKHIEIKYHYI</sequence>
<dbReference type="AlphaFoldDB" id="A0A2N9HCQ0"/>
<accession>A0A2N9HCQ0</accession>
<dbReference type="InterPro" id="IPR057670">
    <property type="entry name" value="SH3_retrovirus"/>
</dbReference>
<dbReference type="PANTHER" id="PTHR11439">
    <property type="entry name" value="GAG-POL-RELATED RETROTRANSPOSON"/>
    <property type="match status" value="1"/>
</dbReference>
<dbReference type="Pfam" id="PF25597">
    <property type="entry name" value="SH3_retrovirus"/>
    <property type="match status" value="1"/>
</dbReference>
<dbReference type="CDD" id="cd09272">
    <property type="entry name" value="RNase_HI_RT_Ty1"/>
    <property type="match status" value="1"/>
</dbReference>
<gene>
    <name evidence="3" type="ORF">FSB_LOCUS37405</name>
</gene>
<reference evidence="3" key="1">
    <citation type="submission" date="2018-02" db="EMBL/GenBank/DDBJ databases">
        <authorList>
            <person name="Cohen D.B."/>
            <person name="Kent A.D."/>
        </authorList>
    </citation>
    <scope>NUCLEOTIDE SEQUENCE</scope>
</reference>
<proteinExistence type="predicted"/>
<evidence type="ECO:0000259" key="1">
    <source>
        <dbReference type="Pfam" id="PF07727"/>
    </source>
</evidence>
<evidence type="ECO:0000259" key="2">
    <source>
        <dbReference type="Pfam" id="PF25597"/>
    </source>
</evidence>
<dbReference type="Pfam" id="PF14223">
    <property type="entry name" value="Retrotran_gag_2"/>
    <property type="match status" value="1"/>
</dbReference>
<feature type="domain" description="Retroviral polymerase SH3-like" evidence="2">
    <location>
        <begin position="272"/>
        <end position="321"/>
    </location>
</feature>
<dbReference type="InterPro" id="IPR013103">
    <property type="entry name" value="RVT_2"/>
</dbReference>
<name>A0A2N9HCQ0_FAGSY</name>
<dbReference type="PANTHER" id="PTHR11439:SF483">
    <property type="entry name" value="PEPTIDE SYNTHASE GLIP-LIKE, PUTATIVE (AFU_ORTHOLOGUE AFUA_3G12920)-RELATED"/>
    <property type="match status" value="1"/>
</dbReference>
<dbReference type="Pfam" id="PF07727">
    <property type="entry name" value="RVT_2"/>
    <property type="match status" value="1"/>
</dbReference>
<feature type="domain" description="Reverse transcriptase Ty1/copia-type" evidence="1">
    <location>
        <begin position="441"/>
        <end position="528"/>
    </location>
</feature>